<evidence type="ECO:0000313" key="6">
    <source>
        <dbReference type="Proteomes" id="UP000549009"/>
    </source>
</evidence>
<dbReference type="Proteomes" id="UP000326505">
    <property type="component" value="Chromosome"/>
</dbReference>
<proteinExistence type="predicted"/>
<dbReference type="Proteomes" id="UP000549009">
    <property type="component" value="Unassembled WGS sequence"/>
</dbReference>
<reference evidence="3 6" key="2">
    <citation type="submission" date="2020-08" db="EMBL/GenBank/DDBJ databases">
        <title>Genomic Encyclopedia of Type Strains, Phase III (KMG-III): the genomes of soil and plant-associated and newly described type strains.</title>
        <authorList>
            <person name="Whitman W."/>
        </authorList>
    </citation>
    <scope>NUCLEOTIDE SEQUENCE [LARGE SCALE GENOMIC DNA]</scope>
    <source>
        <strain evidence="3 6">CECT 3146</strain>
    </source>
</reference>
<evidence type="ECO:0000313" key="4">
    <source>
        <dbReference type="EMBL" id="QEV64157.1"/>
    </source>
</evidence>
<evidence type="ECO:0000313" key="5">
    <source>
        <dbReference type="Proteomes" id="UP000326505"/>
    </source>
</evidence>
<keyword evidence="2" id="KW-1133">Transmembrane helix</keyword>
<name>A0A5P2XGJ9_STRST</name>
<sequence>MAQWDTHRQEWVRDTQGPPPGLRGSRILILATVAILLCCALGYGAWLLLRGIDWGSDEPFPGVSLSAEHVPQSLR</sequence>
<dbReference type="AlphaFoldDB" id="A0A5P2XGJ9"/>
<evidence type="ECO:0000256" key="2">
    <source>
        <dbReference type="SAM" id="Phobius"/>
    </source>
</evidence>
<organism evidence="4 5">
    <name type="scientific">Streptomyces spectabilis</name>
    <dbReference type="NCBI Taxonomy" id="68270"/>
    <lineage>
        <taxon>Bacteria</taxon>
        <taxon>Bacillati</taxon>
        <taxon>Actinomycetota</taxon>
        <taxon>Actinomycetes</taxon>
        <taxon>Kitasatosporales</taxon>
        <taxon>Streptomycetaceae</taxon>
        <taxon>Streptomyces</taxon>
    </lineage>
</organism>
<protein>
    <submittedName>
        <fullName evidence="4">Uncharacterized protein</fullName>
    </submittedName>
</protein>
<accession>A0A5P2XGJ9</accession>
<feature type="region of interest" description="Disordered" evidence="1">
    <location>
        <begin position="1"/>
        <end position="21"/>
    </location>
</feature>
<dbReference type="KEGG" id="sspb:CP982_40245"/>
<evidence type="ECO:0000313" key="3">
    <source>
        <dbReference type="EMBL" id="MBB5102407.1"/>
    </source>
</evidence>
<reference evidence="4 5" key="1">
    <citation type="submission" date="2017-09" db="EMBL/GenBank/DDBJ databases">
        <authorList>
            <person name="Lee N."/>
            <person name="Cho B.-K."/>
        </authorList>
    </citation>
    <scope>NUCLEOTIDE SEQUENCE [LARGE SCALE GENOMIC DNA]</scope>
    <source>
        <strain evidence="4 5">ATCC 27465</strain>
    </source>
</reference>
<keyword evidence="2" id="KW-0472">Membrane</keyword>
<gene>
    <name evidence="4" type="ORF">CP982_40245</name>
    <name evidence="3" type="ORF">FHS40_001460</name>
</gene>
<feature type="transmembrane region" description="Helical" evidence="2">
    <location>
        <begin position="27"/>
        <end position="49"/>
    </location>
</feature>
<evidence type="ECO:0000256" key="1">
    <source>
        <dbReference type="SAM" id="MobiDB-lite"/>
    </source>
</evidence>
<feature type="compositionally biased region" description="Basic and acidic residues" evidence="1">
    <location>
        <begin position="1"/>
        <end position="13"/>
    </location>
</feature>
<keyword evidence="6" id="KW-1185">Reference proteome</keyword>
<dbReference type="EMBL" id="JACHJD010000002">
    <property type="protein sequence ID" value="MBB5102407.1"/>
    <property type="molecule type" value="Genomic_DNA"/>
</dbReference>
<dbReference type="EMBL" id="CP023690">
    <property type="protein sequence ID" value="QEV64157.1"/>
    <property type="molecule type" value="Genomic_DNA"/>
</dbReference>
<keyword evidence="2" id="KW-0812">Transmembrane</keyword>